<dbReference type="RefSeq" id="WP_035255306.1">
    <property type="nucleotide sequence ID" value="NZ_JFKE01000001.1"/>
</dbReference>
<evidence type="ECO:0000313" key="2">
    <source>
        <dbReference type="Proteomes" id="UP000026249"/>
    </source>
</evidence>
<dbReference type="AlphaFoldDB" id="A0A037ZQF6"/>
<dbReference type="STRING" id="1454373.ACMU_00905"/>
<dbReference type="Proteomes" id="UP000026249">
    <property type="component" value="Unassembled WGS sequence"/>
</dbReference>
<dbReference type="ESTHER" id="9rhob-a0a037zqf6">
    <property type="family name" value="BioG_Pimeloyl-ACP-methyl-esterase"/>
</dbReference>
<proteinExistence type="predicted"/>
<comment type="caution">
    <text evidence="1">The sequence shown here is derived from an EMBL/GenBank/DDBJ whole genome shotgun (WGS) entry which is preliminary data.</text>
</comment>
<dbReference type="EMBL" id="JFKE01000001">
    <property type="protein sequence ID" value="KAJ57082.1"/>
    <property type="molecule type" value="Genomic_DNA"/>
</dbReference>
<name>A0A037ZQF6_9RHOB</name>
<gene>
    <name evidence="1" type="ORF">ACMU_00905</name>
</gene>
<accession>A0A037ZQF6</accession>
<dbReference type="Gene3D" id="3.40.50.1820">
    <property type="entry name" value="alpha/beta hydrolase"/>
    <property type="match status" value="1"/>
</dbReference>
<keyword evidence="2" id="KW-1185">Reference proteome</keyword>
<dbReference type="InterPro" id="IPR007398">
    <property type="entry name" value="BioG"/>
</dbReference>
<organism evidence="1 2">
    <name type="scientific">Actibacterium mucosum KCTC 23349</name>
    <dbReference type="NCBI Taxonomy" id="1454373"/>
    <lineage>
        <taxon>Bacteria</taxon>
        <taxon>Pseudomonadati</taxon>
        <taxon>Pseudomonadota</taxon>
        <taxon>Alphaproteobacteria</taxon>
        <taxon>Rhodobacterales</taxon>
        <taxon>Roseobacteraceae</taxon>
        <taxon>Actibacterium</taxon>
    </lineage>
</organism>
<dbReference type="Pfam" id="PF04301">
    <property type="entry name" value="BioG"/>
    <property type="match status" value="1"/>
</dbReference>
<protein>
    <submittedName>
        <fullName evidence="1">Uncharacterized protein</fullName>
    </submittedName>
</protein>
<dbReference type="OrthoDB" id="7688089at2"/>
<sequence>MGWRWLTQNGAARVVVVFGGWGFGAAPFAGMTGDADVLFSDDLADLPPALPDLGARRVDAVGWSFGVATMGHWCAANDADFTTRTAICGSLTPVDRRTGIPPRVFALTRDSLTPASFARFARRCVDEPADLPGVDVDRLREDLNAVQSRGAAPDPGFDRAWVATRDAIFPPANLARAWAACDVQQVDAPHMPFGALNSWDKVLP</sequence>
<reference evidence="1 2" key="1">
    <citation type="submission" date="2014-03" db="EMBL/GenBank/DDBJ databases">
        <title>Draft Genome Sequence of Actibacterium mucosum KCTC 23349, a Marine Alphaproteobacterium with Complex Ionic Requirements Isolated from Mediterranean Seawater at Malvarrosa Beach, Valencia, Spain.</title>
        <authorList>
            <person name="Arahal D.R."/>
            <person name="Shao Z."/>
            <person name="Lai Q."/>
            <person name="Pujalte M.J."/>
        </authorList>
    </citation>
    <scope>NUCLEOTIDE SEQUENCE [LARGE SCALE GENOMIC DNA]</scope>
    <source>
        <strain evidence="1 2">KCTC 23349</strain>
    </source>
</reference>
<dbReference type="SUPFAM" id="SSF53474">
    <property type="entry name" value="alpha/beta-Hydrolases"/>
    <property type="match status" value="1"/>
</dbReference>
<dbReference type="InterPro" id="IPR029058">
    <property type="entry name" value="AB_hydrolase_fold"/>
</dbReference>
<evidence type="ECO:0000313" key="1">
    <source>
        <dbReference type="EMBL" id="KAJ57082.1"/>
    </source>
</evidence>